<accession>A0A976N0K4</accession>
<organism evidence="1">
    <name type="scientific">Sigmofec virus UA08Rod_5707</name>
    <dbReference type="NCBI Taxonomy" id="2929437"/>
    <lineage>
        <taxon>Viruses</taxon>
        <taxon>Monodnaviria</taxon>
        <taxon>Sangervirae</taxon>
        <taxon>Phixviricota</taxon>
        <taxon>Malgrandaviricetes</taxon>
        <taxon>Petitvirales</taxon>
        <taxon>Microviridae</taxon>
    </lineage>
</organism>
<name>A0A976N0K4_9VIRU</name>
<reference evidence="1" key="1">
    <citation type="submission" date="2022-02" db="EMBL/GenBank/DDBJ databases">
        <title>Towards deciphering the DNA virus diversity associated with rodent species in the families Cricetidae and Heteromyidae.</title>
        <authorList>
            <person name="Lund M."/>
            <person name="Larsen B.B."/>
            <person name="Gryseels S."/>
            <person name="Kraberger S."/>
            <person name="Rowsey D.M."/>
            <person name="Steger L."/>
            <person name="Yule K.M."/>
            <person name="Upham N.S."/>
            <person name="Worobey M."/>
            <person name="Van Doorslaer K."/>
            <person name="Varsani A."/>
        </authorList>
    </citation>
    <scope>NUCLEOTIDE SEQUENCE</scope>
    <source>
        <strain evidence="1">UA08Rod_5707</strain>
    </source>
</reference>
<protein>
    <submittedName>
        <fullName evidence="1">Uncharacterized protein</fullName>
    </submittedName>
</protein>
<proteinExistence type="predicted"/>
<sequence>MANAKRYSVSVNGDFIFTGPVRSAEMVYTSVCRAYSILSNAGVPVPPVFIVIRHDLNGKEVK</sequence>
<evidence type="ECO:0000313" key="1">
    <source>
        <dbReference type="EMBL" id="UPW41029.1"/>
    </source>
</evidence>
<dbReference type="EMBL" id="OM869534">
    <property type="protein sequence ID" value="UPW41029.1"/>
    <property type="molecule type" value="Genomic_DNA"/>
</dbReference>